<evidence type="ECO:0000313" key="3">
    <source>
        <dbReference type="Proteomes" id="UP001190700"/>
    </source>
</evidence>
<sequence>MKPDSTADGWLQGTDVVSDRDGRGRRWPDPRYPSPPALRVLRAAGSPVNATGHRVGADDIPDLDSDSEASQAGVLDDDLIDSENNTEDAGGDDGEAGPLDDYIHDCVKRIAEINEQLAQAGMSKAGLEERFSATGFNKLPAAFARRWSTIFDLVLDWLFDAMHDVVNLGNRLARTLLGLDFGEGVRTFAKEQGVHPEWGQTSWVKKGEFQMYPV</sequence>
<keyword evidence="3" id="KW-1185">Reference proteome</keyword>
<protein>
    <submittedName>
        <fullName evidence="2">Uncharacterized protein</fullName>
    </submittedName>
</protein>
<feature type="compositionally biased region" description="Acidic residues" evidence="1">
    <location>
        <begin position="75"/>
        <end position="95"/>
    </location>
</feature>
<evidence type="ECO:0000256" key="1">
    <source>
        <dbReference type="SAM" id="MobiDB-lite"/>
    </source>
</evidence>
<evidence type="ECO:0000313" key="2">
    <source>
        <dbReference type="EMBL" id="KAK3260260.1"/>
    </source>
</evidence>
<dbReference type="EMBL" id="LGRX02017942">
    <property type="protein sequence ID" value="KAK3260260.1"/>
    <property type="molecule type" value="Genomic_DNA"/>
</dbReference>
<comment type="caution">
    <text evidence="2">The sequence shown here is derived from an EMBL/GenBank/DDBJ whole genome shotgun (WGS) entry which is preliminary data.</text>
</comment>
<dbReference type="Proteomes" id="UP001190700">
    <property type="component" value="Unassembled WGS sequence"/>
</dbReference>
<organism evidence="2 3">
    <name type="scientific">Cymbomonas tetramitiformis</name>
    <dbReference type="NCBI Taxonomy" id="36881"/>
    <lineage>
        <taxon>Eukaryota</taxon>
        <taxon>Viridiplantae</taxon>
        <taxon>Chlorophyta</taxon>
        <taxon>Pyramimonadophyceae</taxon>
        <taxon>Pyramimonadales</taxon>
        <taxon>Pyramimonadaceae</taxon>
        <taxon>Cymbomonas</taxon>
    </lineage>
</organism>
<name>A0AAE0FIC2_9CHLO</name>
<gene>
    <name evidence="2" type="ORF">CYMTET_30769</name>
</gene>
<feature type="compositionally biased region" description="Basic and acidic residues" evidence="1">
    <location>
        <begin position="17"/>
        <end position="29"/>
    </location>
</feature>
<proteinExistence type="predicted"/>
<reference evidence="2 3" key="1">
    <citation type="journal article" date="2015" name="Genome Biol. Evol.">
        <title>Comparative Genomics of a Bacterivorous Green Alga Reveals Evolutionary Causalities and Consequences of Phago-Mixotrophic Mode of Nutrition.</title>
        <authorList>
            <person name="Burns J.A."/>
            <person name="Paasch A."/>
            <person name="Narechania A."/>
            <person name="Kim E."/>
        </authorList>
    </citation>
    <scope>NUCLEOTIDE SEQUENCE [LARGE SCALE GENOMIC DNA]</scope>
    <source>
        <strain evidence="2 3">PLY_AMNH</strain>
    </source>
</reference>
<accession>A0AAE0FIC2</accession>
<dbReference type="AlphaFoldDB" id="A0AAE0FIC2"/>
<feature type="region of interest" description="Disordered" evidence="1">
    <location>
        <begin position="1"/>
        <end position="98"/>
    </location>
</feature>